<dbReference type="EMBL" id="JABKKJ010000013">
    <property type="protein sequence ID" value="NPE25534.1"/>
    <property type="molecule type" value="Genomic_DNA"/>
</dbReference>
<sequence>MRIFVAALLVIFGIALIIAAFVVPPMGLIDPTVLTAYGETLTFAGALFGIDSHYRNRNK</sequence>
<keyword evidence="1" id="KW-0812">Transmembrane</keyword>
<gene>
    <name evidence="2" type="ORF">HPS54_08420</name>
</gene>
<protein>
    <recommendedName>
        <fullName evidence="4">DUF1232 domain-containing protein</fullName>
    </recommendedName>
</protein>
<keyword evidence="3" id="KW-1185">Reference proteome</keyword>
<accession>A0ABX2B603</accession>
<feature type="transmembrane region" description="Helical" evidence="1">
    <location>
        <begin position="29"/>
        <end position="50"/>
    </location>
</feature>
<evidence type="ECO:0008006" key="4">
    <source>
        <dbReference type="Google" id="ProtNLM"/>
    </source>
</evidence>
<evidence type="ECO:0000256" key="1">
    <source>
        <dbReference type="SAM" id="Phobius"/>
    </source>
</evidence>
<dbReference type="RefSeq" id="WP_172345001.1">
    <property type="nucleotide sequence ID" value="NZ_CASYYZ010000078.1"/>
</dbReference>
<dbReference type="Proteomes" id="UP000820977">
    <property type="component" value="Unassembled WGS sequence"/>
</dbReference>
<evidence type="ECO:0000313" key="3">
    <source>
        <dbReference type="Proteomes" id="UP000820977"/>
    </source>
</evidence>
<name>A0ABX2B603_9BACT</name>
<comment type="caution">
    <text evidence="2">The sequence shown here is derived from an EMBL/GenBank/DDBJ whole genome shotgun (WGS) entry which is preliminary data.</text>
</comment>
<reference evidence="2 3" key="1">
    <citation type="submission" date="2020-05" db="EMBL/GenBank/DDBJ databases">
        <title>Distinct polysaccharide utilization as determinants for interspecies competition between intestinal Prevotella spp.</title>
        <authorList>
            <person name="Galvez E.J.C."/>
            <person name="Iljazovic A."/>
            <person name="Strowig T."/>
        </authorList>
    </citation>
    <scope>NUCLEOTIDE SEQUENCE [LARGE SCALE GENOMIC DNA]</scope>
    <source>
        <strain evidence="2 3">PCHR</strain>
    </source>
</reference>
<keyword evidence="1" id="KW-1133">Transmembrane helix</keyword>
<evidence type="ECO:0000313" key="2">
    <source>
        <dbReference type="EMBL" id="NPE25534.1"/>
    </source>
</evidence>
<proteinExistence type="predicted"/>
<organism evidence="2 3">
    <name type="scientific">Xylanibacter caecicola</name>
    <dbReference type="NCBI Taxonomy" id="2736294"/>
    <lineage>
        <taxon>Bacteria</taxon>
        <taxon>Pseudomonadati</taxon>
        <taxon>Bacteroidota</taxon>
        <taxon>Bacteroidia</taxon>
        <taxon>Bacteroidales</taxon>
        <taxon>Prevotellaceae</taxon>
        <taxon>Xylanibacter</taxon>
    </lineage>
</organism>
<keyword evidence="1" id="KW-0472">Membrane</keyword>